<keyword evidence="2" id="KW-1003">Cell membrane</keyword>
<dbReference type="Proteomes" id="UP000697995">
    <property type="component" value="Unassembled WGS sequence"/>
</dbReference>
<dbReference type="InterPro" id="IPR003856">
    <property type="entry name" value="LPS_length_determ_N"/>
</dbReference>
<evidence type="ECO:0000259" key="9">
    <source>
        <dbReference type="Pfam" id="PF13807"/>
    </source>
</evidence>
<gene>
    <name evidence="10" type="ORF">CKO45_07625</name>
</gene>
<accession>A0ABS1CUW6</accession>
<sequence>MEGPSAMDIAIPGLGTQPAAPPGIHGLQLLRTLRRGWWAIIGCGVLLGVITYAGTKRLTPGYSASAIVSAEPQRFAIPQLQGAVASDAAPDPMPWVRTEAAVLRSPMLLRSAAQDLSLDQDPVFNPALRPPGLLAPVKAWLAGWLGAPSATRGDPALEQQEAVLAEVQRRLRVEHDERSFLVTVTFASPDPNQASGFVNTLLRRYLADRSAARLSANRDANAALSGRMAALRGELDAAEAQLRTMRQQNGLVTLRAGSLGQQQLEELATAAAQASSDRIQAQAAWEGATTLSRRGATAELADVVGSATMARLRDQETAAARRWGEVQSRYGPRHPDRQSAQSELAAIRAEITEEVRRTVASLQARYQAARDREAATAQQLARAREEAARAGALQDRLADMEKEVDAKRVLYQNLQEQAELTSLDPQKGGQAPGLRLVSEAVPPALPSSPKPLLGGVMGTVAGMALGGTLVLLRGRGHRGFEDEDEVAALTELPVAAVIPLQVGRFGNRARAFAGLPARVLQRRSSPEANALSLLRRRAWHVRSAAAPCTVAFVSPDPADAASLALAFGRTASADGDNALLVESRPRPAVPQHGLPDAPAGDLAAVLAGTARLRDAVRPDPDSRLAILPRGTGAVPQEPAGFEPTARIQNLLVEANDTYNLVALSAAGAQSPETFMLARIADLTVLLVDLRRSDRAAVAELAVWLRAVARDPVIALLRDA</sequence>
<comment type="caution">
    <text evidence="10">The sequence shown here is derived from an EMBL/GenBank/DDBJ whole genome shotgun (WGS) entry which is preliminary data.</text>
</comment>
<evidence type="ECO:0008006" key="12">
    <source>
        <dbReference type="Google" id="ProtNLM"/>
    </source>
</evidence>
<proteinExistence type="predicted"/>
<dbReference type="Pfam" id="PF13807">
    <property type="entry name" value="GNVR"/>
    <property type="match status" value="1"/>
</dbReference>
<feature type="coiled-coil region" evidence="6">
    <location>
        <begin position="221"/>
        <end position="248"/>
    </location>
</feature>
<evidence type="ECO:0000256" key="6">
    <source>
        <dbReference type="SAM" id="Coils"/>
    </source>
</evidence>
<evidence type="ECO:0000259" key="8">
    <source>
        <dbReference type="Pfam" id="PF02706"/>
    </source>
</evidence>
<organism evidence="10 11">
    <name type="scientific">Paracraurococcus ruber</name>
    <dbReference type="NCBI Taxonomy" id="77675"/>
    <lineage>
        <taxon>Bacteria</taxon>
        <taxon>Pseudomonadati</taxon>
        <taxon>Pseudomonadota</taxon>
        <taxon>Alphaproteobacteria</taxon>
        <taxon>Acetobacterales</taxon>
        <taxon>Roseomonadaceae</taxon>
        <taxon>Paracraurococcus</taxon>
    </lineage>
</organism>
<evidence type="ECO:0000256" key="2">
    <source>
        <dbReference type="ARBA" id="ARBA00022475"/>
    </source>
</evidence>
<dbReference type="Pfam" id="PF02706">
    <property type="entry name" value="Wzz"/>
    <property type="match status" value="1"/>
</dbReference>
<evidence type="ECO:0000256" key="1">
    <source>
        <dbReference type="ARBA" id="ARBA00004651"/>
    </source>
</evidence>
<reference evidence="10 11" key="1">
    <citation type="journal article" date="2020" name="Microorganisms">
        <title>Osmotic Adaptation and Compatible Solute Biosynthesis of Phototrophic Bacteria as Revealed from Genome Analyses.</title>
        <authorList>
            <person name="Imhoff J.F."/>
            <person name="Rahn T."/>
            <person name="Kunzel S."/>
            <person name="Keller A."/>
            <person name="Neulinger S.C."/>
        </authorList>
    </citation>
    <scope>NUCLEOTIDE SEQUENCE [LARGE SCALE GENOMIC DNA]</scope>
    <source>
        <strain evidence="10 11">DSM 15382</strain>
    </source>
</reference>
<evidence type="ECO:0000256" key="5">
    <source>
        <dbReference type="ARBA" id="ARBA00023136"/>
    </source>
</evidence>
<evidence type="ECO:0000256" key="4">
    <source>
        <dbReference type="ARBA" id="ARBA00022989"/>
    </source>
</evidence>
<dbReference type="InterPro" id="IPR027417">
    <property type="entry name" value="P-loop_NTPase"/>
</dbReference>
<evidence type="ECO:0000256" key="7">
    <source>
        <dbReference type="SAM" id="Phobius"/>
    </source>
</evidence>
<comment type="subcellular location">
    <subcellularLocation>
        <location evidence="1">Cell membrane</location>
        <topology evidence="1">Multi-pass membrane protein</topology>
    </subcellularLocation>
</comment>
<keyword evidence="5 7" id="KW-0472">Membrane</keyword>
<dbReference type="PANTHER" id="PTHR32309">
    <property type="entry name" value="TYROSINE-PROTEIN KINASE"/>
    <property type="match status" value="1"/>
</dbReference>
<keyword evidence="3 7" id="KW-0812">Transmembrane</keyword>
<feature type="domain" description="Tyrosine-protein kinase G-rich" evidence="9">
    <location>
        <begin position="395"/>
        <end position="473"/>
    </location>
</feature>
<dbReference type="InterPro" id="IPR050445">
    <property type="entry name" value="Bact_polysacc_biosynth/exp"/>
</dbReference>
<feature type="transmembrane region" description="Helical" evidence="7">
    <location>
        <begin position="37"/>
        <end position="55"/>
    </location>
</feature>
<evidence type="ECO:0000256" key="3">
    <source>
        <dbReference type="ARBA" id="ARBA00022692"/>
    </source>
</evidence>
<feature type="domain" description="Polysaccharide chain length determinant N-terminal" evidence="8">
    <location>
        <begin position="28"/>
        <end position="116"/>
    </location>
</feature>
<evidence type="ECO:0000313" key="10">
    <source>
        <dbReference type="EMBL" id="MBK1658096.1"/>
    </source>
</evidence>
<keyword evidence="11" id="KW-1185">Reference proteome</keyword>
<dbReference type="InterPro" id="IPR032807">
    <property type="entry name" value="GNVR"/>
</dbReference>
<keyword evidence="6" id="KW-0175">Coiled coil</keyword>
<feature type="coiled-coil region" evidence="6">
    <location>
        <begin position="337"/>
        <end position="417"/>
    </location>
</feature>
<evidence type="ECO:0000313" key="11">
    <source>
        <dbReference type="Proteomes" id="UP000697995"/>
    </source>
</evidence>
<dbReference type="PANTHER" id="PTHR32309:SF13">
    <property type="entry name" value="FERRIC ENTEROBACTIN TRANSPORT PROTEIN FEPE"/>
    <property type="match status" value="1"/>
</dbReference>
<dbReference type="EMBL" id="NRSG01000038">
    <property type="protein sequence ID" value="MBK1658096.1"/>
    <property type="molecule type" value="Genomic_DNA"/>
</dbReference>
<dbReference type="Gene3D" id="3.40.50.300">
    <property type="entry name" value="P-loop containing nucleotide triphosphate hydrolases"/>
    <property type="match status" value="1"/>
</dbReference>
<name>A0ABS1CUW6_9PROT</name>
<protein>
    <recommendedName>
        <fullName evidence="12">Lipopolysaccharide biosynthesis protein</fullName>
    </recommendedName>
</protein>
<keyword evidence="4 7" id="KW-1133">Transmembrane helix</keyword>